<reference evidence="1" key="1">
    <citation type="submission" date="2021-04" db="EMBL/GenBank/DDBJ databases">
        <authorList>
            <person name="Chebbi M.A.C M."/>
        </authorList>
    </citation>
    <scope>NUCLEOTIDE SEQUENCE</scope>
</reference>
<evidence type="ECO:0000313" key="1">
    <source>
        <dbReference type="EMBL" id="CAG5078479.1"/>
    </source>
</evidence>
<protein>
    <submittedName>
        <fullName evidence="1">Uncharacterized protein</fullName>
    </submittedName>
</protein>
<gene>
    <name evidence="1" type="ORF">HICCMSTLAB_LOCUS2753</name>
</gene>
<comment type="caution">
    <text evidence="1">The sequence shown here is derived from an EMBL/GenBank/DDBJ whole genome shotgun (WGS) entry which is preliminary data.</text>
</comment>
<dbReference type="EMBL" id="CAJNRD030001117">
    <property type="protein sequence ID" value="CAG5078479.1"/>
    <property type="molecule type" value="Genomic_DNA"/>
</dbReference>
<name>A0A8J2H6I5_COTCN</name>
<organism evidence="1 2">
    <name type="scientific">Cotesia congregata</name>
    <name type="common">Parasitoid wasp</name>
    <name type="synonym">Apanteles congregatus</name>
    <dbReference type="NCBI Taxonomy" id="51543"/>
    <lineage>
        <taxon>Eukaryota</taxon>
        <taxon>Metazoa</taxon>
        <taxon>Ecdysozoa</taxon>
        <taxon>Arthropoda</taxon>
        <taxon>Hexapoda</taxon>
        <taxon>Insecta</taxon>
        <taxon>Pterygota</taxon>
        <taxon>Neoptera</taxon>
        <taxon>Endopterygota</taxon>
        <taxon>Hymenoptera</taxon>
        <taxon>Apocrita</taxon>
        <taxon>Ichneumonoidea</taxon>
        <taxon>Braconidae</taxon>
        <taxon>Microgastrinae</taxon>
        <taxon>Cotesia</taxon>
    </lineage>
</organism>
<accession>A0A8J2H6I5</accession>
<proteinExistence type="predicted"/>
<evidence type="ECO:0000313" key="2">
    <source>
        <dbReference type="Proteomes" id="UP000786811"/>
    </source>
</evidence>
<sequence>MLNLSEATATGDDVEDDLCQELPVGVLRHSPNRCHVQIITVIVLLIYLEKYLCIRTQNLLLNTYIYTLQIYILVNLIKNNISSYYLNKHMHCYALRSIL</sequence>
<dbReference type="AlphaFoldDB" id="A0A8J2H6I5"/>
<keyword evidence="2" id="KW-1185">Reference proteome</keyword>
<dbReference type="Proteomes" id="UP000786811">
    <property type="component" value="Unassembled WGS sequence"/>
</dbReference>